<evidence type="ECO:0000256" key="8">
    <source>
        <dbReference type="ARBA" id="ARBA00038415"/>
    </source>
</evidence>
<feature type="region of interest" description="Disordered" evidence="11">
    <location>
        <begin position="1"/>
        <end position="22"/>
    </location>
</feature>
<sequence length="736" mass="80972">MASSSRRKDSRAPLDSLAEGSSATSRLDVVSKAILAPFTHKKHESSKIFADLAPVIMTPRMVNAAATVSGKPRHVESSSALTRPRVDFATLGRAPARFGLGTRRITSRDLQIVEASEELLGEEIPEPEGVAQDVSLIRGFNATIPSSDKSRARRRQTRNVEAPRIGLKKLGMNARGLLADEEDHEGESVASEEDVVLVGRPESRGRKLRPKRKGRQSLSAGKVFGTEELKRQTHEIRRDKENLHVRRTLLSNEISEIANKIEALDALRVKLEQDLLKLQEDELELDDELEGVKERLDIEESTSRPPKVRTSLAHVPQSSRRRKGLPILLFCSRIALTPIYPSGPVFLPSEHDELPPGVAFMASHTGPITALDFSEPYGTLVTASQEDPQPRVWDLLTGEEVGRLKGHRSTVKCIQVEDHICLTGGEDGNVRLWDLRRVDEDDDWDKESELVSLSEIAEEESVDEFGSRSQIATNGNGNVRQGGSEAESSSDKEGACVRVLEGHTKAVSSLYFEDDCLVTGASDKTMRQWDLTTGQCVMTMDILWAISHPPATGPGGTIPGHMFPGAAAAAGTFAVPTPPYADGTWEMYQDFVGAVQFWGYALMSGSGDGAVRMWDMRTGQPHRTLLGHTGPVTCLQFDELHAVSGSLDKSIRIWDLRTGGIVDTLKYDHAVTGLQFDTRKIVAATGENPIKIYNRTSMQHSSLMTNGHTRPVERLRYMDKYLVSGGRDSIVKVWAL</sequence>
<keyword evidence="2 9" id="KW-0853">WD repeat</keyword>
<feature type="repeat" description="WD" evidence="9">
    <location>
        <begin position="361"/>
        <end position="403"/>
    </location>
</feature>
<dbReference type="PANTHER" id="PTHR19855">
    <property type="entry name" value="WD40 REPEAT PROTEIN 12, 37"/>
    <property type="match status" value="1"/>
</dbReference>
<dbReference type="AlphaFoldDB" id="A0A4R0RKU7"/>
<evidence type="ECO:0000313" key="13">
    <source>
        <dbReference type="Proteomes" id="UP000292702"/>
    </source>
</evidence>
<dbReference type="InterPro" id="IPR015943">
    <property type="entry name" value="WD40/YVTN_repeat-like_dom_sf"/>
</dbReference>
<dbReference type="SMART" id="SM00320">
    <property type="entry name" value="WD40"/>
    <property type="match status" value="7"/>
</dbReference>
<dbReference type="InterPro" id="IPR019775">
    <property type="entry name" value="WD40_repeat_CS"/>
</dbReference>
<comment type="similarity">
    <text evidence="8">Belongs to the WD repeat MDV1/CAF4 family.</text>
</comment>
<dbReference type="Gene3D" id="2.130.10.10">
    <property type="entry name" value="YVTN repeat-like/Quinoprotein amine dehydrogenase"/>
    <property type="match status" value="2"/>
</dbReference>
<evidence type="ECO:0000256" key="1">
    <source>
        <dbReference type="ARBA" id="ARBA00004570"/>
    </source>
</evidence>
<dbReference type="GO" id="GO:0005741">
    <property type="term" value="C:mitochondrial outer membrane"/>
    <property type="evidence" value="ECO:0007669"/>
    <property type="project" value="UniProtKB-SubCell"/>
</dbReference>
<accession>A0A4R0RKU7</accession>
<feature type="compositionally biased region" description="Polar residues" evidence="11">
    <location>
        <begin position="467"/>
        <end position="481"/>
    </location>
</feature>
<keyword evidence="13" id="KW-1185">Reference proteome</keyword>
<evidence type="ECO:0000256" key="6">
    <source>
        <dbReference type="ARBA" id="ARBA00023128"/>
    </source>
</evidence>
<comment type="caution">
    <text evidence="12">The sequence shown here is derived from an EMBL/GenBank/DDBJ whole genome shotgun (WGS) entry which is preliminary data.</text>
</comment>
<dbReference type="CDD" id="cd00200">
    <property type="entry name" value="WD40"/>
    <property type="match status" value="1"/>
</dbReference>
<evidence type="ECO:0000256" key="4">
    <source>
        <dbReference type="ARBA" id="ARBA00022787"/>
    </source>
</evidence>
<feature type="repeat" description="WD" evidence="9">
    <location>
        <begin position="602"/>
        <end position="624"/>
    </location>
</feature>
<dbReference type="Proteomes" id="UP000292702">
    <property type="component" value="Unassembled WGS sequence"/>
</dbReference>
<feature type="repeat" description="WD" evidence="9">
    <location>
        <begin position="625"/>
        <end position="664"/>
    </location>
</feature>
<dbReference type="PROSITE" id="PS50082">
    <property type="entry name" value="WD_REPEATS_2"/>
    <property type="match status" value="6"/>
</dbReference>
<evidence type="ECO:0000256" key="2">
    <source>
        <dbReference type="ARBA" id="ARBA00022574"/>
    </source>
</evidence>
<feature type="repeat" description="WD" evidence="9">
    <location>
        <begin position="404"/>
        <end position="436"/>
    </location>
</feature>
<dbReference type="Gene3D" id="6.10.280.220">
    <property type="match status" value="1"/>
</dbReference>
<gene>
    <name evidence="12" type="primary">MDV1</name>
    <name evidence="12" type="ORF">EIP91_006207</name>
</gene>
<name>A0A4R0RKU7_9APHY</name>
<feature type="region of interest" description="Disordered" evidence="11">
    <location>
        <begin position="463"/>
        <end position="492"/>
    </location>
</feature>
<reference evidence="12 13" key="1">
    <citation type="submission" date="2018-11" db="EMBL/GenBank/DDBJ databases">
        <title>Genome assembly of Steccherinum ochraceum LE-BIN_3174, the white-rot fungus of the Steccherinaceae family (The Residual Polyporoid clade, Polyporales, Basidiomycota).</title>
        <authorList>
            <person name="Fedorova T.V."/>
            <person name="Glazunova O.A."/>
            <person name="Landesman E.O."/>
            <person name="Moiseenko K.V."/>
            <person name="Psurtseva N.V."/>
            <person name="Savinova O.S."/>
            <person name="Shakhova N.V."/>
            <person name="Tyazhelova T.V."/>
            <person name="Vasina D.V."/>
        </authorList>
    </citation>
    <scope>NUCLEOTIDE SEQUENCE [LARGE SCALE GENOMIC DNA]</scope>
    <source>
        <strain evidence="12 13">LE-BIN_3174</strain>
    </source>
</reference>
<dbReference type="PANTHER" id="PTHR19855:SF28">
    <property type="entry name" value="CCR4-ASSOCIATED FACTOR 4"/>
    <property type="match status" value="1"/>
</dbReference>
<evidence type="ECO:0000313" key="12">
    <source>
        <dbReference type="EMBL" id="TCD62944.1"/>
    </source>
</evidence>
<dbReference type="GO" id="GO:0016559">
    <property type="term" value="P:peroxisome fission"/>
    <property type="evidence" value="ECO:0007669"/>
    <property type="project" value="TreeGrafter"/>
</dbReference>
<dbReference type="STRING" id="92696.A0A4R0RKU7"/>
<proteinExistence type="inferred from homology"/>
<feature type="compositionally biased region" description="Basic and acidic residues" evidence="11">
    <location>
        <begin position="1"/>
        <end position="12"/>
    </location>
</feature>
<dbReference type="SUPFAM" id="SSF50978">
    <property type="entry name" value="WD40 repeat-like"/>
    <property type="match status" value="1"/>
</dbReference>
<keyword evidence="5 10" id="KW-0175">Coiled coil</keyword>
<keyword evidence="4" id="KW-1000">Mitochondrion outer membrane</keyword>
<feature type="region of interest" description="Disordered" evidence="11">
    <location>
        <begin position="297"/>
        <end position="316"/>
    </location>
</feature>
<dbReference type="PROSITE" id="PS00678">
    <property type="entry name" value="WD_REPEATS_1"/>
    <property type="match status" value="3"/>
</dbReference>
<dbReference type="Pfam" id="PF00400">
    <property type="entry name" value="WD40"/>
    <property type="match status" value="4"/>
</dbReference>
<keyword evidence="3" id="KW-0677">Repeat</keyword>
<evidence type="ECO:0000256" key="7">
    <source>
        <dbReference type="ARBA" id="ARBA00023136"/>
    </source>
</evidence>
<evidence type="ECO:0000256" key="9">
    <source>
        <dbReference type="PROSITE-ProRule" id="PRU00221"/>
    </source>
</evidence>
<evidence type="ECO:0000256" key="10">
    <source>
        <dbReference type="SAM" id="Coils"/>
    </source>
</evidence>
<keyword evidence="6" id="KW-0496">Mitochondrion</keyword>
<feature type="repeat" description="WD" evidence="9">
    <location>
        <begin position="705"/>
        <end position="736"/>
    </location>
</feature>
<dbReference type="InterPro" id="IPR001680">
    <property type="entry name" value="WD40_rpt"/>
</dbReference>
<dbReference type="InterPro" id="IPR036322">
    <property type="entry name" value="WD40_repeat_dom_sf"/>
</dbReference>
<dbReference type="InterPro" id="IPR020472">
    <property type="entry name" value="WD40_PAC1"/>
</dbReference>
<feature type="coiled-coil region" evidence="10">
    <location>
        <begin position="254"/>
        <end position="295"/>
    </location>
</feature>
<dbReference type="PRINTS" id="PR00320">
    <property type="entry name" value="GPROTEINBRPT"/>
</dbReference>
<dbReference type="GO" id="GO:0000266">
    <property type="term" value="P:mitochondrial fission"/>
    <property type="evidence" value="ECO:0007669"/>
    <property type="project" value="TreeGrafter"/>
</dbReference>
<dbReference type="OrthoDB" id="496at2759"/>
<evidence type="ECO:0000256" key="11">
    <source>
        <dbReference type="SAM" id="MobiDB-lite"/>
    </source>
</evidence>
<comment type="subcellular location">
    <subcellularLocation>
        <location evidence="1">Mitochondrion outer membrane</location>
        <topology evidence="1">Peripheral membrane protein</topology>
        <orientation evidence="1">Cytoplasmic side</orientation>
    </subcellularLocation>
</comment>
<organism evidence="12 13">
    <name type="scientific">Steccherinum ochraceum</name>
    <dbReference type="NCBI Taxonomy" id="92696"/>
    <lineage>
        <taxon>Eukaryota</taxon>
        <taxon>Fungi</taxon>
        <taxon>Dikarya</taxon>
        <taxon>Basidiomycota</taxon>
        <taxon>Agaricomycotina</taxon>
        <taxon>Agaricomycetes</taxon>
        <taxon>Polyporales</taxon>
        <taxon>Steccherinaceae</taxon>
        <taxon>Steccherinum</taxon>
    </lineage>
</organism>
<protein>
    <submittedName>
        <fullName evidence="12">Mitochondrial fission protein</fullName>
    </submittedName>
</protein>
<evidence type="ECO:0000256" key="3">
    <source>
        <dbReference type="ARBA" id="ARBA00022737"/>
    </source>
</evidence>
<evidence type="ECO:0000256" key="5">
    <source>
        <dbReference type="ARBA" id="ARBA00023054"/>
    </source>
</evidence>
<dbReference type="EMBL" id="RWJN01000334">
    <property type="protein sequence ID" value="TCD62944.1"/>
    <property type="molecule type" value="Genomic_DNA"/>
</dbReference>
<dbReference type="PROSITE" id="PS50294">
    <property type="entry name" value="WD_REPEATS_REGION"/>
    <property type="match status" value="4"/>
</dbReference>
<keyword evidence="7" id="KW-0472">Membrane</keyword>
<feature type="repeat" description="WD" evidence="9">
    <location>
        <begin position="500"/>
        <end position="539"/>
    </location>
</feature>